<keyword evidence="1" id="KW-0472">Membrane</keyword>
<organism evidence="2 3">
    <name type="scientific">Fluctibacter halophilus</name>
    <dbReference type="NCBI Taxonomy" id="226011"/>
    <lineage>
        <taxon>Bacteria</taxon>
        <taxon>Pseudomonadati</taxon>
        <taxon>Pseudomonadota</taxon>
        <taxon>Gammaproteobacteria</taxon>
        <taxon>Alteromonadales</taxon>
        <taxon>Alteromonadaceae</taxon>
        <taxon>Fluctibacter</taxon>
    </lineage>
</organism>
<feature type="transmembrane region" description="Helical" evidence="1">
    <location>
        <begin position="142"/>
        <end position="160"/>
    </location>
</feature>
<name>A0ABS8G9M3_9ALTE</name>
<reference evidence="2 3" key="1">
    <citation type="submission" date="2021-10" db="EMBL/GenBank/DDBJ databases">
        <title>Draft genome of Aestuariibacter halophilus JC2043.</title>
        <authorList>
            <person name="Emsley S.A."/>
            <person name="Pfannmuller K.M."/>
            <person name="Ushijima B."/>
            <person name="Saw J.H."/>
            <person name="Videau P."/>
        </authorList>
    </citation>
    <scope>NUCLEOTIDE SEQUENCE [LARGE SCALE GENOMIC DNA]</scope>
    <source>
        <strain evidence="2 3">JC2043</strain>
    </source>
</reference>
<evidence type="ECO:0000313" key="3">
    <source>
        <dbReference type="Proteomes" id="UP001520878"/>
    </source>
</evidence>
<keyword evidence="1" id="KW-0812">Transmembrane</keyword>
<dbReference type="Proteomes" id="UP001520878">
    <property type="component" value="Unassembled WGS sequence"/>
</dbReference>
<feature type="transmembrane region" description="Helical" evidence="1">
    <location>
        <begin position="109"/>
        <end position="130"/>
    </location>
</feature>
<evidence type="ECO:0000313" key="2">
    <source>
        <dbReference type="EMBL" id="MCC2616821.1"/>
    </source>
</evidence>
<protein>
    <submittedName>
        <fullName evidence="2">Uncharacterized protein</fullName>
    </submittedName>
</protein>
<accession>A0ABS8G9M3</accession>
<gene>
    <name evidence="2" type="ORF">LJ739_11265</name>
</gene>
<evidence type="ECO:0000256" key="1">
    <source>
        <dbReference type="SAM" id="Phobius"/>
    </source>
</evidence>
<feature type="transmembrane region" description="Helical" evidence="1">
    <location>
        <begin position="45"/>
        <end position="62"/>
    </location>
</feature>
<proteinExistence type="predicted"/>
<comment type="caution">
    <text evidence="2">The sequence shown here is derived from an EMBL/GenBank/DDBJ whole genome shotgun (WGS) entry which is preliminary data.</text>
</comment>
<keyword evidence="3" id="KW-1185">Reference proteome</keyword>
<keyword evidence="1" id="KW-1133">Transmembrane helix</keyword>
<feature type="transmembrane region" description="Helical" evidence="1">
    <location>
        <begin position="20"/>
        <end position="38"/>
    </location>
</feature>
<feature type="transmembrane region" description="Helical" evidence="1">
    <location>
        <begin position="82"/>
        <end position="102"/>
    </location>
</feature>
<sequence length="187" mass="21592">MGNIELRGIYLEFYNWLIERRLLSISIVIAVFSFGTLIDIETKNYLFIYSIFLFSGIFVQDIEVDTSFFLDKSELFEFDKAYFYSMFHTFKWMSFLVTSLIVSKWKLSLDLLIAVAYGGLHLATWIPLYFVPNGGIQSKKQAWTLMAAELFVFSFTILIGQNLVSKFSGLTWFGPILSKPLELFGLS</sequence>
<dbReference type="EMBL" id="JAJEWP010000002">
    <property type="protein sequence ID" value="MCC2616821.1"/>
    <property type="molecule type" value="Genomic_DNA"/>
</dbReference>